<organism evidence="3 4">
    <name type="scientific">Muribaculum gordoncarteri</name>
    <dbReference type="NCBI Taxonomy" id="2530390"/>
    <lineage>
        <taxon>Bacteria</taxon>
        <taxon>Pseudomonadati</taxon>
        <taxon>Bacteroidota</taxon>
        <taxon>Bacteroidia</taxon>
        <taxon>Bacteroidales</taxon>
        <taxon>Muribaculaceae</taxon>
        <taxon>Muribaculum</taxon>
    </lineage>
</organism>
<dbReference type="AlphaFoldDB" id="A0A4P7VQY6"/>
<name>A0A4P7VQY6_9BACT</name>
<feature type="region of interest" description="Disordered" evidence="1">
    <location>
        <begin position="53"/>
        <end position="83"/>
    </location>
</feature>
<dbReference type="Proteomes" id="UP000297031">
    <property type="component" value="Chromosome"/>
</dbReference>
<gene>
    <name evidence="3" type="ORF">E7746_13025</name>
</gene>
<feature type="chain" id="PRO_5020320938" description="Fimbrillin family protein" evidence="2">
    <location>
        <begin position="26"/>
        <end position="483"/>
    </location>
</feature>
<accession>A0A4P7VQY6</accession>
<feature type="signal peptide" evidence="2">
    <location>
        <begin position="1"/>
        <end position="25"/>
    </location>
</feature>
<proteinExistence type="predicted"/>
<dbReference type="OrthoDB" id="1050534at2"/>
<keyword evidence="4" id="KW-1185">Reference proteome</keyword>
<evidence type="ECO:0000313" key="3">
    <source>
        <dbReference type="EMBL" id="QCD36734.1"/>
    </source>
</evidence>
<reference evidence="3 4" key="1">
    <citation type="submission" date="2019-02" db="EMBL/GenBank/DDBJ databases">
        <title>Isolation and identification of novel species under the genus Muribaculum.</title>
        <authorList>
            <person name="Miyake S."/>
            <person name="Ding Y."/>
            <person name="Low A."/>
            <person name="Soh M."/>
            <person name="Seedorf H."/>
        </authorList>
    </citation>
    <scope>NUCLEOTIDE SEQUENCE [LARGE SCALE GENOMIC DNA]</scope>
    <source>
        <strain evidence="3 4">TLL-A4</strain>
    </source>
</reference>
<dbReference type="RefSeq" id="WP_136411079.1">
    <property type="nucleotide sequence ID" value="NZ_CP039393.1"/>
</dbReference>
<protein>
    <recommendedName>
        <fullName evidence="5">Fimbrillin family protein</fullName>
    </recommendedName>
</protein>
<dbReference type="KEGG" id="mgod:E7746_13025"/>
<evidence type="ECO:0008006" key="5">
    <source>
        <dbReference type="Google" id="ProtNLM"/>
    </source>
</evidence>
<evidence type="ECO:0000313" key="4">
    <source>
        <dbReference type="Proteomes" id="UP000297031"/>
    </source>
</evidence>
<keyword evidence="2" id="KW-0732">Signal</keyword>
<evidence type="ECO:0000256" key="1">
    <source>
        <dbReference type="SAM" id="MobiDB-lite"/>
    </source>
</evidence>
<dbReference type="PROSITE" id="PS51257">
    <property type="entry name" value="PROKAR_LIPOPROTEIN"/>
    <property type="match status" value="1"/>
</dbReference>
<sequence>MTRFYNKFLAAASAMMLTLTGCVNEDSPCPGDGDDGTKVTLQFTVMTYNPAASREAQQSRADGSLLSRAGADDDCSEGPQGSPAENYINTADCQFLLFGADRTLLRPIFPEITGQDNVYYTWYSIKASITEPYFDEAVKAGDENINFYIMVIANSHSTGLDGQYPGLTPGVTTIDDIAAQCVTFRQPEGYHLGGPGGEYRPWTPSIDGNRLIPMAGMQKFTVSAAQLKESTYDVPVNLSDENANGKNIKMLRAISKIEVIDRIDVTGPATNNNRFHVDKVELFGWYNSGTIMPYINNGNWSTATGEWSMDSSGDVSVPTISPQSEYKFPVIGEQQKTDNNGKPLYNDDRTPLMDEIKGPEITFSEDAAATALRTDKCIVWSGYVVEYSKVLVTEMTHDYERYPFIEVTVSNPNSDGKDDSPVFKMKLANYNNGQAVDDGINFLLRNHIYRYEITGVNSEANIIDVGYTVCDWDRHEVDIPTFN</sequence>
<dbReference type="EMBL" id="CP039393">
    <property type="protein sequence ID" value="QCD36734.1"/>
    <property type="molecule type" value="Genomic_DNA"/>
</dbReference>
<evidence type="ECO:0000256" key="2">
    <source>
        <dbReference type="SAM" id="SignalP"/>
    </source>
</evidence>